<dbReference type="SUPFAM" id="SSF54001">
    <property type="entry name" value="Cysteine proteinases"/>
    <property type="match status" value="1"/>
</dbReference>
<name>A0A6G1ZI66_9BACT</name>
<proteinExistence type="predicted"/>
<evidence type="ECO:0000313" key="1">
    <source>
        <dbReference type="EMBL" id="MRY13627.1"/>
    </source>
</evidence>
<accession>A0A6G1ZI66</accession>
<evidence type="ECO:0008006" key="2">
    <source>
        <dbReference type="Google" id="ProtNLM"/>
    </source>
</evidence>
<dbReference type="RefSeq" id="WP_010800676.1">
    <property type="nucleotide sequence ID" value="NZ_CAJSYT010000008.1"/>
</dbReference>
<dbReference type="InterPro" id="IPR038765">
    <property type="entry name" value="Papain-like_cys_pep_sf"/>
</dbReference>
<gene>
    <name evidence="1" type="ORF">GKE01_19465</name>
</gene>
<sequence length="474" mass="55209">MQIKYLFWVLAFVFAGCVKTNDKEIEAYFRSSGNSLCLYAYLHLQEQLPPEKLECLTIDKSFLIQDIERAVSTYKKRLETSYIPFSLFEEYLLPPVIEDEPLENWRERCLDKFSFLNTLDVVEVCDTINSLLSKDFSFNYGEIPARYLSWSYLDTLTKGDCYHMAKSVLYPLRTLGYPCTIDFSPCWGNTTGGHSWNVVYIEGKMIPFMGREKGVYAYDPFRIYNFENPERMNPARYPGKVYRKTFSANKKLKQLIGHISMDDLPPFLSDCRMMDVTTEYLPVSDVEIEVADTVPVEESVYLAVYSDDWTATAYTDTYQNRIATFKDVKNEMLYMPVVYRKGNIYPIDHPFIVDRVGEKRFLTADDSTERCVVSYLLPLMTEMSTAVANKDRLPKDIFDRLYSGEARKRPVNGAAYSLFYWNANQWQYIGTEIATNNHIIFPEVPQNALLYLADKDKKFVGRCFTLNKGEMIWW</sequence>
<comment type="caution">
    <text evidence="1">The sequence shown here is derived from an EMBL/GenBank/DDBJ whole genome shotgun (WGS) entry which is preliminary data.</text>
</comment>
<dbReference type="PROSITE" id="PS51257">
    <property type="entry name" value="PROKAR_LIPOPROTEIN"/>
    <property type="match status" value="1"/>
</dbReference>
<organism evidence="1">
    <name type="scientific">Parabacteroides goldsteinii</name>
    <dbReference type="NCBI Taxonomy" id="328812"/>
    <lineage>
        <taxon>Bacteria</taxon>
        <taxon>Pseudomonadati</taxon>
        <taxon>Bacteroidota</taxon>
        <taxon>Bacteroidia</taxon>
        <taxon>Bacteroidales</taxon>
        <taxon>Tannerellaceae</taxon>
        <taxon>Parabacteroides</taxon>
    </lineage>
</organism>
<protein>
    <recommendedName>
        <fullName evidence="2">Transglutaminase domain-containing protein</fullName>
    </recommendedName>
</protein>
<reference evidence="1" key="1">
    <citation type="journal article" date="2019" name="Nat. Med.">
        <title>A library of human gut bacterial isolates paired with longitudinal multiomics data enables mechanistic microbiome research.</title>
        <authorList>
            <person name="Poyet M."/>
            <person name="Groussin M."/>
            <person name="Gibbons S.M."/>
            <person name="Avila-Pacheco J."/>
            <person name="Jiang X."/>
            <person name="Kearney S.M."/>
            <person name="Perrotta A.R."/>
            <person name="Berdy B."/>
            <person name="Zhao S."/>
            <person name="Lieberman T.D."/>
            <person name="Swanson P.K."/>
            <person name="Smith M."/>
            <person name="Roesemann S."/>
            <person name="Alexander J.E."/>
            <person name="Rich S.A."/>
            <person name="Livny J."/>
            <person name="Vlamakis H."/>
            <person name="Clish C."/>
            <person name="Bullock K."/>
            <person name="Deik A."/>
            <person name="Scott J."/>
            <person name="Pierce K.A."/>
            <person name="Xavier R.J."/>
            <person name="Alm E.J."/>
        </authorList>
    </citation>
    <scope>NUCLEOTIDE SEQUENCE</scope>
    <source>
        <strain evidence="1">BIOML-A4</strain>
    </source>
</reference>
<dbReference type="AlphaFoldDB" id="A0A6G1ZI66"/>
<dbReference type="EMBL" id="WKLP01000032">
    <property type="protein sequence ID" value="MRY13627.1"/>
    <property type="molecule type" value="Genomic_DNA"/>
</dbReference>